<dbReference type="GO" id="GO:0005743">
    <property type="term" value="C:mitochondrial inner membrane"/>
    <property type="evidence" value="ECO:0007669"/>
    <property type="project" value="UniProtKB-SubCell"/>
</dbReference>
<keyword evidence="4" id="KW-0547">Nucleotide-binding</keyword>
<dbReference type="SMART" id="SM00382">
    <property type="entry name" value="AAA"/>
    <property type="match status" value="1"/>
</dbReference>
<gene>
    <name evidence="13" type="ORF">OFUS_LOCUS23581</name>
</gene>
<dbReference type="GO" id="GO:0006879">
    <property type="term" value="P:intracellular iron ion homeostasis"/>
    <property type="evidence" value="ECO:0007669"/>
    <property type="project" value="TreeGrafter"/>
</dbReference>
<dbReference type="InterPro" id="IPR011527">
    <property type="entry name" value="ABC1_TM_dom"/>
</dbReference>
<dbReference type="InterPro" id="IPR036640">
    <property type="entry name" value="ABC1_TM_sf"/>
</dbReference>
<protein>
    <recommendedName>
        <fullName evidence="8">Iron-sulfur clusters transporter ABCB7, mitochondrial</fullName>
    </recommendedName>
    <alternativeName>
        <fullName evidence="9">ATP-binding cassette sub-family B member 7, mitochondrial</fullName>
    </alternativeName>
</protein>
<feature type="transmembrane region" description="Helical" evidence="12">
    <location>
        <begin position="175"/>
        <end position="192"/>
    </location>
</feature>
<comment type="caution">
    <text evidence="13">The sequence shown here is derived from an EMBL/GenBank/DDBJ whole genome shotgun (WGS) entry which is preliminary data.</text>
</comment>
<organism evidence="13 14">
    <name type="scientific">Owenia fusiformis</name>
    <name type="common">Polychaete worm</name>
    <dbReference type="NCBI Taxonomy" id="6347"/>
    <lineage>
        <taxon>Eukaryota</taxon>
        <taxon>Metazoa</taxon>
        <taxon>Spiralia</taxon>
        <taxon>Lophotrochozoa</taxon>
        <taxon>Annelida</taxon>
        <taxon>Polychaeta</taxon>
        <taxon>Sedentaria</taxon>
        <taxon>Canalipalpata</taxon>
        <taxon>Sabellida</taxon>
        <taxon>Oweniida</taxon>
        <taxon>Oweniidae</taxon>
        <taxon>Owenia</taxon>
    </lineage>
</organism>
<evidence type="ECO:0000313" key="13">
    <source>
        <dbReference type="EMBL" id="CAH1799586.1"/>
    </source>
</evidence>
<feature type="transmembrane region" description="Helical" evidence="12">
    <location>
        <begin position="134"/>
        <end position="155"/>
    </location>
</feature>
<dbReference type="PROSITE" id="PS50893">
    <property type="entry name" value="ABC_TRANSPORTER_2"/>
    <property type="match status" value="1"/>
</dbReference>
<evidence type="ECO:0000256" key="1">
    <source>
        <dbReference type="ARBA" id="ARBA00004448"/>
    </source>
</evidence>
<dbReference type="GO" id="GO:0016887">
    <property type="term" value="F:ATP hydrolysis activity"/>
    <property type="evidence" value="ECO:0007669"/>
    <property type="project" value="InterPro"/>
</dbReference>
<dbReference type="SUPFAM" id="SSF52540">
    <property type="entry name" value="P-loop containing nucleoside triphosphate hydrolases"/>
    <property type="match status" value="1"/>
</dbReference>
<dbReference type="Proteomes" id="UP000749559">
    <property type="component" value="Unassembled WGS sequence"/>
</dbReference>
<name>A0A8J1TBY0_OWEFU</name>
<evidence type="ECO:0000256" key="8">
    <source>
        <dbReference type="ARBA" id="ARBA00041016"/>
    </source>
</evidence>
<dbReference type="PROSITE" id="PS00211">
    <property type="entry name" value="ABC_TRANSPORTER_1"/>
    <property type="match status" value="1"/>
</dbReference>
<dbReference type="PROSITE" id="PS50929">
    <property type="entry name" value="ABC_TM1F"/>
    <property type="match status" value="1"/>
</dbReference>
<evidence type="ECO:0000256" key="10">
    <source>
        <dbReference type="ARBA" id="ARBA00048046"/>
    </source>
</evidence>
<dbReference type="GO" id="GO:0005524">
    <property type="term" value="F:ATP binding"/>
    <property type="evidence" value="ECO:0007669"/>
    <property type="project" value="UniProtKB-KW"/>
</dbReference>
<evidence type="ECO:0000256" key="5">
    <source>
        <dbReference type="ARBA" id="ARBA00022840"/>
    </source>
</evidence>
<feature type="compositionally biased region" description="Basic and acidic residues" evidence="11">
    <location>
        <begin position="722"/>
        <end position="743"/>
    </location>
</feature>
<dbReference type="EMBL" id="CAIIXF020000011">
    <property type="protein sequence ID" value="CAH1799586.1"/>
    <property type="molecule type" value="Genomic_DNA"/>
</dbReference>
<evidence type="ECO:0000256" key="3">
    <source>
        <dbReference type="ARBA" id="ARBA00022692"/>
    </source>
</evidence>
<dbReference type="InterPro" id="IPR017871">
    <property type="entry name" value="ABC_transporter-like_CS"/>
</dbReference>
<dbReference type="OrthoDB" id="6500128at2759"/>
<dbReference type="CDD" id="cd18582">
    <property type="entry name" value="ABC_6TM_ATM1_ABCB7"/>
    <property type="match status" value="1"/>
</dbReference>
<proteinExistence type="predicted"/>
<evidence type="ECO:0000256" key="4">
    <source>
        <dbReference type="ARBA" id="ARBA00022741"/>
    </source>
</evidence>
<keyword evidence="5" id="KW-0067">ATP-binding</keyword>
<evidence type="ECO:0000256" key="9">
    <source>
        <dbReference type="ARBA" id="ARBA00042945"/>
    </source>
</evidence>
<evidence type="ECO:0000256" key="11">
    <source>
        <dbReference type="SAM" id="MobiDB-lite"/>
    </source>
</evidence>
<dbReference type="Gene3D" id="1.20.1560.10">
    <property type="entry name" value="ABC transporter type 1, transmembrane domain"/>
    <property type="match status" value="1"/>
</dbReference>
<evidence type="ECO:0000313" key="14">
    <source>
        <dbReference type="Proteomes" id="UP000749559"/>
    </source>
</evidence>
<evidence type="ECO:0000256" key="12">
    <source>
        <dbReference type="SAM" id="Phobius"/>
    </source>
</evidence>
<dbReference type="InterPro" id="IPR003439">
    <property type="entry name" value="ABC_transporter-like_ATP-bd"/>
</dbReference>
<comment type="catalytic activity">
    <reaction evidence="10">
        <text>(glutathione)4[2Fe(III)-2S] cluster(in) + ATP + H2O = (glutathione)4[2Fe(III)-2S] cluster(out) + ADP + phosphate + H(+)</text>
        <dbReference type="Rhea" id="RHEA:67028"/>
        <dbReference type="ChEBI" id="CHEBI:15377"/>
        <dbReference type="ChEBI" id="CHEBI:15378"/>
        <dbReference type="ChEBI" id="CHEBI:30616"/>
        <dbReference type="ChEBI" id="CHEBI:43474"/>
        <dbReference type="ChEBI" id="CHEBI:167627"/>
        <dbReference type="ChEBI" id="CHEBI:456216"/>
    </reaction>
    <physiologicalReaction direction="left-to-right" evidence="10">
        <dbReference type="Rhea" id="RHEA:67029"/>
    </physiologicalReaction>
</comment>
<keyword evidence="14" id="KW-1185">Reference proteome</keyword>
<dbReference type="FunFam" id="3.40.50.300:FF:000186">
    <property type="entry name" value="ATP-binding cassette sub-family B member 7, mitochondrial"/>
    <property type="match status" value="1"/>
</dbReference>
<dbReference type="InterPro" id="IPR027417">
    <property type="entry name" value="P-loop_NTPase"/>
</dbReference>
<accession>A0A8J1TBY0</accession>
<feature type="transmembrane region" description="Helical" evidence="12">
    <location>
        <begin position="256"/>
        <end position="280"/>
    </location>
</feature>
<keyword evidence="3 12" id="KW-0812">Transmembrane</keyword>
<dbReference type="Gene3D" id="3.40.50.300">
    <property type="entry name" value="P-loop containing nucleotide triphosphate hydrolases"/>
    <property type="match status" value="1"/>
</dbReference>
<evidence type="ECO:0000256" key="7">
    <source>
        <dbReference type="ARBA" id="ARBA00023136"/>
    </source>
</evidence>
<sequence>MAALFLCGHFCRKTANASLFMRPILTNTHQNARLEVQSCNNVLLLSKFRCSNQTRFFHQGLPTRIGASKRIFSKLTKQRPLLKSTKKDCFHPVANTLPPNVIPKKGGEISAWAIVQKMIGYVWPKDNIGLRVRVVIALGLLIGSKVINVQVPFLFKYAVDFLNDSNNWLNIDNPVGTIITMATALILGYGLARTSASLFQELRNAVFAKVAQSSIRRVARNVFLHLHNLDLSFHLSRQTGALSKAIDRGTRGINSVLSALVFNVVPTVFEVSLVTAILYYKCGGQFALVSLGCITSYAVFTLAITSWRTKFRVQMNKADQDAGNKAIDSLINYETVKFFNNEVYEANIYDKSLAKYETASLKTTTSLAALNWGQNAIFTVGITTMMILASQGIMAGTMTVGDLVMVNGLLFQLSVPLNFLGSVYRDVRQSLIDMQTMFSLLELDTDIKNKQGAVDVTLDKNDASIRFEDVHFGYEQGRDILNGLTFDVPAGQKIAIVGGSGSGKSTIVRLLYRFFDAKEGNVIISNQNIKNVTVESMRRFIGVVPQDTVLFHNTIFYNIKYGNLDATDEEVYDAAKMADLHKSIIRMPHGYQTQVGERGLKLSGGEKQRVSIARAILKGAPILIYDEATSSLDSITEENILRDLKNIMKNQTSIVIAHRLSTIVDADEILVLDHGRVAERGTHYELLGNTGSLYHTLWRKQHHPSSLEDKDNASDVTNNAKEILDSDYKTSDSYDSKTKDGAS</sequence>
<feature type="region of interest" description="Disordered" evidence="11">
    <location>
        <begin position="704"/>
        <end position="743"/>
    </location>
</feature>
<dbReference type="AlphaFoldDB" id="A0A8J1TBY0"/>
<keyword evidence="2" id="KW-0813">Transport</keyword>
<evidence type="ECO:0000256" key="2">
    <source>
        <dbReference type="ARBA" id="ARBA00022448"/>
    </source>
</evidence>
<keyword evidence="7 12" id="KW-0472">Membrane</keyword>
<dbReference type="SUPFAM" id="SSF90123">
    <property type="entry name" value="ABC transporter transmembrane region"/>
    <property type="match status" value="1"/>
</dbReference>
<keyword evidence="6 12" id="KW-1133">Transmembrane helix</keyword>
<dbReference type="PANTHER" id="PTHR24221:SF402">
    <property type="entry name" value="IRON-SULFUR CLUSTERS TRANSPORTER ABCB7, MITOCHONDRIAL"/>
    <property type="match status" value="1"/>
</dbReference>
<dbReference type="InterPro" id="IPR039421">
    <property type="entry name" value="Type_1_exporter"/>
</dbReference>
<evidence type="ECO:0000256" key="6">
    <source>
        <dbReference type="ARBA" id="ARBA00022989"/>
    </source>
</evidence>
<feature type="transmembrane region" description="Helical" evidence="12">
    <location>
        <begin position="286"/>
        <end position="307"/>
    </location>
</feature>
<dbReference type="Pfam" id="PF00664">
    <property type="entry name" value="ABC_membrane"/>
    <property type="match status" value="1"/>
</dbReference>
<dbReference type="Pfam" id="PF00005">
    <property type="entry name" value="ABC_tran"/>
    <property type="match status" value="1"/>
</dbReference>
<reference evidence="13" key="1">
    <citation type="submission" date="2022-03" db="EMBL/GenBank/DDBJ databases">
        <authorList>
            <person name="Martin C."/>
        </authorList>
    </citation>
    <scope>NUCLEOTIDE SEQUENCE</scope>
</reference>
<dbReference type="InterPro" id="IPR003593">
    <property type="entry name" value="AAA+_ATPase"/>
</dbReference>
<dbReference type="PANTHER" id="PTHR24221">
    <property type="entry name" value="ATP-BINDING CASSETTE SUB-FAMILY B"/>
    <property type="match status" value="1"/>
</dbReference>
<comment type="subcellular location">
    <subcellularLocation>
        <location evidence="1">Mitochondrion inner membrane</location>
        <topology evidence="1">Multi-pass membrane protein</topology>
    </subcellularLocation>
</comment>
<feature type="transmembrane region" description="Helical" evidence="12">
    <location>
        <begin position="376"/>
        <end position="398"/>
    </location>
</feature>
<dbReference type="GO" id="GO:0140359">
    <property type="term" value="F:ABC-type transporter activity"/>
    <property type="evidence" value="ECO:0007669"/>
    <property type="project" value="InterPro"/>
</dbReference>
<dbReference type="FunFam" id="1.20.1560.10:FF:000004">
    <property type="entry name" value="ATP-binding cassette sub-family B member 7"/>
    <property type="match status" value="1"/>
</dbReference>